<feature type="domain" description="YjiS-like" evidence="1">
    <location>
        <begin position="30"/>
        <end position="60"/>
    </location>
</feature>
<reference evidence="2 3" key="1">
    <citation type="submission" date="2018-05" db="EMBL/GenBank/DDBJ databases">
        <title>Acuticoccus sediminis sp. nov., isolated from deep-sea sediment of Indian Ocean.</title>
        <authorList>
            <person name="Liu X."/>
            <person name="Lai Q."/>
            <person name="Du Y."/>
            <person name="Sun F."/>
            <person name="Zhang X."/>
            <person name="Wang S."/>
            <person name="Shao Z."/>
        </authorList>
    </citation>
    <scope>NUCLEOTIDE SEQUENCE [LARGE SCALE GENOMIC DNA]</scope>
    <source>
        <strain evidence="2 3">PTG4-2</strain>
    </source>
</reference>
<evidence type="ECO:0000313" key="3">
    <source>
        <dbReference type="Proteomes" id="UP000249590"/>
    </source>
</evidence>
<gene>
    <name evidence="2" type="ORF">DLJ53_29950</name>
</gene>
<dbReference type="EMBL" id="QHHQ01000009">
    <property type="protein sequence ID" value="RAH97418.1"/>
    <property type="molecule type" value="Genomic_DNA"/>
</dbReference>
<sequence length="72" mass="8267">MTVLDQTQLPSPSLGRPWRSLRGAVATCLRRRANQRDYRHLAAFSDHELRDIGLTRHDVECALAGHPLRRNH</sequence>
<dbReference type="AlphaFoldDB" id="A0A8B2NF65"/>
<comment type="caution">
    <text evidence="2">The sequence shown here is derived from an EMBL/GenBank/DDBJ whole genome shotgun (WGS) entry which is preliminary data.</text>
</comment>
<accession>A0A8B2NF65</accession>
<proteinExistence type="predicted"/>
<dbReference type="Proteomes" id="UP000249590">
    <property type="component" value="Unassembled WGS sequence"/>
</dbReference>
<dbReference type="Pfam" id="PF06568">
    <property type="entry name" value="YjiS-like"/>
    <property type="match status" value="1"/>
</dbReference>
<protein>
    <recommendedName>
        <fullName evidence="1">YjiS-like domain-containing protein</fullName>
    </recommendedName>
</protein>
<evidence type="ECO:0000259" key="1">
    <source>
        <dbReference type="Pfam" id="PF06568"/>
    </source>
</evidence>
<organism evidence="2 3">
    <name type="scientific">Acuticoccus sediminis</name>
    <dbReference type="NCBI Taxonomy" id="2184697"/>
    <lineage>
        <taxon>Bacteria</taxon>
        <taxon>Pseudomonadati</taxon>
        <taxon>Pseudomonadota</taxon>
        <taxon>Alphaproteobacteria</taxon>
        <taxon>Hyphomicrobiales</taxon>
        <taxon>Amorphaceae</taxon>
        <taxon>Acuticoccus</taxon>
    </lineage>
</organism>
<dbReference type="OrthoDB" id="8244198at2"/>
<dbReference type="InterPro" id="IPR009506">
    <property type="entry name" value="YjiS-like"/>
</dbReference>
<dbReference type="RefSeq" id="WP_111351995.1">
    <property type="nucleotide sequence ID" value="NZ_JAIWKD010000009.1"/>
</dbReference>
<name>A0A8B2NF65_9HYPH</name>
<evidence type="ECO:0000313" key="2">
    <source>
        <dbReference type="EMBL" id="RAH97418.1"/>
    </source>
</evidence>
<keyword evidence="3" id="KW-1185">Reference proteome</keyword>